<evidence type="ECO:0000313" key="2">
    <source>
        <dbReference type="Proteomes" id="UP000325008"/>
    </source>
</evidence>
<dbReference type="RefSeq" id="XP_014659039.1">
    <property type="nucleotide sequence ID" value="XM_014803553.1"/>
</dbReference>
<keyword evidence="2" id="KW-1185">Reference proteome</keyword>
<dbReference type="AlphaFoldDB" id="A0A5C3FG00"/>
<accession>A0A5C3FG00</accession>
<name>A0A5C3FG00_PSEA2</name>
<evidence type="ECO:0000313" key="1">
    <source>
        <dbReference type="EMBL" id="SPO43333.1"/>
    </source>
</evidence>
<dbReference type="Proteomes" id="UP000325008">
    <property type="component" value="Unassembled WGS sequence"/>
</dbReference>
<protein>
    <submittedName>
        <fullName evidence="1">Uncharacterized protein</fullName>
    </submittedName>
</protein>
<organism evidence="1 2">
    <name type="scientific">Pseudozyma antarctica</name>
    <name type="common">Yeast</name>
    <name type="synonym">Candida antarctica</name>
    <dbReference type="NCBI Taxonomy" id="84753"/>
    <lineage>
        <taxon>Eukaryota</taxon>
        <taxon>Fungi</taxon>
        <taxon>Dikarya</taxon>
        <taxon>Basidiomycota</taxon>
        <taxon>Ustilaginomycotina</taxon>
        <taxon>Ustilaginomycetes</taxon>
        <taxon>Ustilaginales</taxon>
        <taxon>Ustilaginaceae</taxon>
        <taxon>Moesziomyces</taxon>
    </lineage>
</organism>
<dbReference type="OrthoDB" id="3344725at2759"/>
<proteinExistence type="predicted"/>
<reference evidence="1" key="1">
    <citation type="submission" date="2018-03" db="EMBL/GenBank/DDBJ databases">
        <authorList>
            <person name="Guldener U."/>
        </authorList>
    </citation>
    <scope>NUCLEOTIDE SEQUENCE [LARGE SCALE GENOMIC DNA]</scope>
    <source>
        <strain evidence="1">ATCC34888</strain>
    </source>
</reference>
<dbReference type="EMBL" id="OOIQ01000002">
    <property type="protein sequence ID" value="SPO43333.1"/>
    <property type="molecule type" value="Genomic_DNA"/>
</dbReference>
<gene>
    <name evidence="1" type="ORF">PSANT_01017</name>
</gene>
<comment type="caution">
    <text evidence="1">The sequence shown here is derived from an EMBL/GenBank/DDBJ whole genome shotgun (WGS) entry which is preliminary data.</text>
</comment>
<sequence>MTSHSTSGGVHPVLALVNRCDELARTFDSTFEASCNLLRQPTGTLDDTLAALRSTLDQCEQIVAAMLACIYEDIPHLLDQLDSNDHLVANWNPKLALESISTLFYSYQELLLEKRELLADFTCEEISPQSFVEQWTQIDRTLSTQRQQQVDDLADLLAAF</sequence>